<comment type="caution">
    <text evidence="1">The sequence shown here is derived from an EMBL/GenBank/DDBJ whole genome shotgun (WGS) entry which is preliminary data.</text>
</comment>
<keyword evidence="2" id="KW-1185">Reference proteome</keyword>
<protein>
    <submittedName>
        <fullName evidence="1">Uncharacterized protein</fullName>
    </submittedName>
</protein>
<evidence type="ECO:0000313" key="2">
    <source>
        <dbReference type="Proteomes" id="UP000828390"/>
    </source>
</evidence>
<dbReference type="Proteomes" id="UP000828390">
    <property type="component" value="Unassembled WGS sequence"/>
</dbReference>
<gene>
    <name evidence="1" type="ORF">DPMN_187124</name>
</gene>
<dbReference type="EMBL" id="JAIWYP010000010">
    <property type="protein sequence ID" value="KAH3752503.1"/>
    <property type="molecule type" value="Genomic_DNA"/>
</dbReference>
<proteinExistence type="predicted"/>
<sequence length="55" mass="6158">MTAELSKNVQDVATGRSVLGAKDQYKLDVEMMAGFGISMKVRKKFTETRSFLTNK</sequence>
<reference evidence="1" key="1">
    <citation type="journal article" date="2019" name="bioRxiv">
        <title>The Genome of the Zebra Mussel, Dreissena polymorpha: A Resource for Invasive Species Research.</title>
        <authorList>
            <person name="McCartney M.A."/>
            <person name="Auch B."/>
            <person name="Kono T."/>
            <person name="Mallez S."/>
            <person name="Zhang Y."/>
            <person name="Obille A."/>
            <person name="Becker A."/>
            <person name="Abrahante J.E."/>
            <person name="Garbe J."/>
            <person name="Badalamenti J.P."/>
            <person name="Herman A."/>
            <person name="Mangelson H."/>
            <person name="Liachko I."/>
            <person name="Sullivan S."/>
            <person name="Sone E.D."/>
            <person name="Koren S."/>
            <person name="Silverstein K.A.T."/>
            <person name="Beckman K.B."/>
            <person name="Gohl D.M."/>
        </authorList>
    </citation>
    <scope>NUCLEOTIDE SEQUENCE</scope>
    <source>
        <strain evidence="1">Duluth1</strain>
        <tissue evidence="1">Whole animal</tissue>
    </source>
</reference>
<reference evidence="1" key="2">
    <citation type="submission" date="2020-11" db="EMBL/GenBank/DDBJ databases">
        <authorList>
            <person name="McCartney M.A."/>
            <person name="Auch B."/>
            <person name="Kono T."/>
            <person name="Mallez S."/>
            <person name="Becker A."/>
            <person name="Gohl D.M."/>
            <person name="Silverstein K.A.T."/>
            <person name="Koren S."/>
            <person name="Bechman K.B."/>
            <person name="Herman A."/>
            <person name="Abrahante J.E."/>
            <person name="Garbe J."/>
        </authorList>
    </citation>
    <scope>NUCLEOTIDE SEQUENCE</scope>
    <source>
        <strain evidence="1">Duluth1</strain>
        <tissue evidence="1">Whole animal</tissue>
    </source>
</reference>
<organism evidence="1 2">
    <name type="scientific">Dreissena polymorpha</name>
    <name type="common">Zebra mussel</name>
    <name type="synonym">Mytilus polymorpha</name>
    <dbReference type="NCBI Taxonomy" id="45954"/>
    <lineage>
        <taxon>Eukaryota</taxon>
        <taxon>Metazoa</taxon>
        <taxon>Spiralia</taxon>
        <taxon>Lophotrochozoa</taxon>
        <taxon>Mollusca</taxon>
        <taxon>Bivalvia</taxon>
        <taxon>Autobranchia</taxon>
        <taxon>Heteroconchia</taxon>
        <taxon>Euheterodonta</taxon>
        <taxon>Imparidentia</taxon>
        <taxon>Neoheterodontei</taxon>
        <taxon>Myida</taxon>
        <taxon>Dreissenoidea</taxon>
        <taxon>Dreissenidae</taxon>
        <taxon>Dreissena</taxon>
    </lineage>
</organism>
<evidence type="ECO:0000313" key="1">
    <source>
        <dbReference type="EMBL" id="KAH3752503.1"/>
    </source>
</evidence>
<accession>A0A9D4DNW7</accession>
<dbReference type="AlphaFoldDB" id="A0A9D4DNW7"/>
<name>A0A9D4DNW7_DREPO</name>